<sequence length="267" mass="28361">MNSKRPAGKTTQTRKSATRPERGQSAPGPALRLPDAVLTKSRGPRSAAGSKGRSSGPRKTQQRTSQGGSSSVATPSKKSPSLSQLLSPKNMQDTLKTVGNLRNMVKNWLNYLQQADKMLDTVYVTTGTLKESGVLDKLLKHRGKNLTTEDFTSILAALMASPLGAGLLGGSNDNESNQATKANQQPVQAQPQQQPPQQPAQMYAGAQPYQTLPPAPMYPQQNAAPGYPNAYAPPGGYQAPVYGPAQPYTPPPLPPGNGQQRPQPEGE</sequence>
<accession>A0A1H2VT19</accession>
<dbReference type="EMBL" id="FNOJ01000012">
    <property type="protein sequence ID" value="SDW71485.1"/>
    <property type="molecule type" value="Genomic_DNA"/>
</dbReference>
<reference evidence="3" key="1">
    <citation type="submission" date="2016-10" db="EMBL/GenBank/DDBJ databases">
        <authorList>
            <person name="Varghese N."/>
        </authorList>
    </citation>
    <scope>NUCLEOTIDE SEQUENCE [LARGE SCALE GENOMIC DNA]</scope>
    <source>
        <strain evidence="3">DSM 12489</strain>
    </source>
</reference>
<gene>
    <name evidence="2" type="ORF">SAMN04489725_11212</name>
</gene>
<feature type="compositionally biased region" description="Polar residues" evidence="1">
    <location>
        <begin position="171"/>
        <end position="183"/>
    </location>
</feature>
<organism evidence="2 3">
    <name type="scientific">Alicyclobacillus hesperidum</name>
    <dbReference type="NCBI Taxonomy" id="89784"/>
    <lineage>
        <taxon>Bacteria</taxon>
        <taxon>Bacillati</taxon>
        <taxon>Bacillota</taxon>
        <taxon>Bacilli</taxon>
        <taxon>Bacillales</taxon>
        <taxon>Alicyclobacillaceae</taxon>
        <taxon>Alicyclobacillus</taxon>
    </lineage>
</organism>
<keyword evidence="3" id="KW-1185">Reference proteome</keyword>
<feature type="compositionally biased region" description="Low complexity" evidence="1">
    <location>
        <begin position="223"/>
        <end position="246"/>
    </location>
</feature>
<evidence type="ECO:0000313" key="2">
    <source>
        <dbReference type="EMBL" id="SDW71485.1"/>
    </source>
</evidence>
<evidence type="ECO:0000313" key="3">
    <source>
        <dbReference type="Proteomes" id="UP000182589"/>
    </source>
</evidence>
<feature type="region of interest" description="Disordered" evidence="1">
    <location>
        <begin position="167"/>
        <end position="267"/>
    </location>
</feature>
<feature type="compositionally biased region" description="Low complexity" evidence="1">
    <location>
        <begin position="199"/>
        <end position="210"/>
    </location>
</feature>
<evidence type="ECO:0000256" key="1">
    <source>
        <dbReference type="SAM" id="MobiDB-lite"/>
    </source>
</evidence>
<feature type="compositionally biased region" description="Low complexity" evidence="1">
    <location>
        <begin position="44"/>
        <end position="89"/>
    </location>
</feature>
<feature type="compositionally biased region" description="Polar residues" evidence="1">
    <location>
        <begin position="1"/>
        <end position="15"/>
    </location>
</feature>
<feature type="compositionally biased region" description="Low complexity" evidence="1">
    <location>
        <begin position="256"/>
        <end position="267"/>
    </location>
</feature>
<dbReference type="Proteomes" id="UP000182589">
    <property type="component" value="Unassembled WGS sequence"/>
</dbReference>
<dbReference type="RefSeq" id="WP_074693331.1">
    <property type="nucleotide sequence ID" value="NZ_FNOJ01000012.1"/>
</dbReference>
<feature type="region of interest" description="Disordered" evidence="1">
    <location>
        <begin position="1"/>
        <end position="90"/>
    </location>
</feature>
<protein>
    <submittedName>
        <fullName evidence="2">Uncharacterized protein</fullName>
    </submittedName>
</protein>
<dbReference type="AlphaFoldDB" id="A0A1H2VT19"/>
<name>A0A1H2VT19_9BACL</name>
<proteinExistence type="predicted"/>